<name>A0A501XWY6_9SPHN</name>
<feature type="compositionally biased region" description="Gly residues" evidence="1">
    <location>
        <begin position="1"/>
        <end position="13"/>
    </location>
</feature>
<dbReference type="PANTHER" id="PTHR42685">
    <property type="entry name" value="GERANYLGERANYL DIPHOSPHATE REDUCTASE"/>
    <property type="match status" value="1"/>
</dbReference>
<evidence type="ECO:0000256" key="1">
    <source>
        <dbReference type="SAM" id="MobiDB-lite"/>
    </source>
</evidence>
<sequence>MAGDAGGRRGSGGDSLASAVPPVRGADQVKRLEGALVLGGGPAGAAAAIWLARAGRQVTLWEKERLSHHKICGEFLSWEAQAYLGDLGLDLAALGAVEIERVRMVTARRTVEGRLGFTARSLTRRVLDAALLDVAAASGATVEHGVAARELLPSGEVVAGQGAVKPGALFLATGKSNLRGCMRDGEGTLNQQLGFKAYFRLAPAERAALAGHVELMLFKGGYAGLQLVERDAANLCFLVSPERWKACGGDFHALLADLAAEVPHLARRLAGAVPLLDRPLAISGVPYGFLHRPSGGDSIWRLGDQAAVIPSFSGDGMSLALHSARLATGALLTGRGPQDYARQLAKDAGGAVRRAAWLQRMSGREGWVERVALLPGVLGLGARVTRLSGRAVRRARAV</sequence>
<proteinExistence type="predicted"/>
<gene>
    <name evidence="2" type="ORF">FJQ54_00030</name>
</gene>
<feature type="region of interest" description="Disordered" evidence="1">
    <location>
        <begin position="1"/>
        <end position="20"/>
    </location>
</feature>
<dbReference type="AlphaFoldDB" id="A0A501XWY6"/>
<dbReference type="Proteomes" id="UP000319897">
    <property type="component" value="Unassembled WGS sequence"/>
</dbReference>
<dbReference type="InterPro" id="IPR050407">
    <property type="entry name" value="Geranylgeranyl_reductase"/>
</dbReference>
<keyword evidence="3" id="KW-1185">Reference proteome</keyword>
<dbReference type="InterPro" id="IPR036188">
    <property type="entry name" value="FAD/NAD-bd_sf"/>
</dbReference>
<dbReference type="PRINTS" id="PR00368">
    <property type="entry name" value="FADPNR"/>
</dbReference>
<dbReference type="EMBL" id="VFSU01000001">
    <property type="protein sequence ID" value="TPE65208.1"/>
    <property type="molecule type" value="Genomic_DNA"/>
</dbReference>
<comment type="caution">
    <text evidence="2">The sequence shown here is derived from an EMBL/GenBank/DDBJ whole genome shotgun (WGS) entry which is preliminary data.</text>
</comment>
<evidence type="ECO:0008006" key="4">
    <source>
        <dbReference type="Google" id="ProtNLM"/>
    </source>
</evidence>
<evidence type="ECO:0000313" key="2">
    <source>
        <dbReference type="EMBL" id="TPE65208.1"/>
    </source>
</evidence>
<evidence type="ECO:0000313" key="3">
    <source>
        <dbReference type="Proteomes" id="UP000319897"/>
    </source>
</evidence>
<dbReference type="OrthoDB" id="5652862at2"/>
<dbReference type="SUPFAM" id="SSF51905">
    <property type="entry name" value="FAD/NAD(P)-binding domain"/>
    <property type="match status" value="1"/>
</dbReference>
<dbReference type="PANTHER" id="PTHR42685:SF22">
    <property type="entry name" value="CONDITIONED MEDIUM FACTOR RECEPTOR 1"/>
    <property type="match status" value="1"/>
</dbReference>
<protein>
    <recommendedName>
        <fullName evidence="4">FAD-dependent oxidoreductase</fullName>
    </recommendedName>
</protein>
<dbReference type="Gene3D" id="3.50.50.60">
    <property type="entry name" value="FAD/NAD(P)-binding domain"/>
    <property type="match status" value="1"/>
</dbReference>
<dbReference type="Pfam" id="PF13450">
    <property type="entry name" value="NAD_binding_8"/>
    <property type="match status" value="1"/>
</dbReference>
<accession>A0A501XWY6</accession>
<reference evidence="2 3" key="1">
    <citation type="submission" date="2019-06" db="EMBL/GenBank/DDBJ databases">
        <authorList>
            <person name="Lee I."/>
            <person name="Jang G.I."/>
            <person name="Hwang C.Y."/>
        </authorList>
    </citation>
    <scope>NUCLEOTIDE SEQUENCE [LARGE SCALE GENOMIC DNA]</scope>
    <source>
        <strain evidence="2 3">PAMC 28131</strain>
    </source>
</reference>
<organism evidence="2 3">
    <name type="scientific">Sandaracinobacter neustonicus</name>
    <dbReference type="NCBI Taxonomy" id="1715348"/>
    <lineage>
        <taxon>Bacteria</taxon>
        <taxon>Pseudomonadati</taxon>
        <taxon>Pseudomonadota</taxon>
        <taxon>Alphaproteobacteria</taxon>
        <taxon>Sphingomonadales</taxon>
        <taxon>Sphingosinicellaceae</taxon>
        <taxon>Sandaracinobacter</taxon>
    </lineage>
</organism>